<dbReference type="Pfam" id="PF00023">
    <property type="entry name" value="Ank"/>
    <property type="match status" value="2"/>
</dbReference>
<evidence type="ECO:0000313" key="6">
    <source>
        <dbReference type="Proteomes" id="UP000789390"/>
    </source>
</evidence>
<evidence type="ECO:0000256" key="1">
    <source>
        <dbReference type="ARBA" id="ARBA00022737"/>
    </source>
</evidence>
<dbReference type="SUPFAM" id="SSF48403">
    <property type="entry name" value="Ankyrin repeat"/>
    <property type="match status" value="4"/>
</dbReference>
<dbReference type="InterPro" id="IPR036770">
    <property type="entry name" value="Ankyrin_rpt-contain_sf"/>
</dbReference>
<keyword evidence="2 3" id="KW-0040">ANK repeat</keyword>
<dbReference type="SMART" id="SM00248">
    <property type="entry name" value="ANK"/>
    <property type="match status" value="19"/>
</dbReference>
<evidence type="ECO:0000256" key="4">
    <source>
        <dbReference type="SAM" id="Phobius"/>
    </source>
</evidence>
<feature type="repeat" description="ANK" evidence="3">
    <location>
        <begin position="434"/>
        <end position="466"/>
    </location>
</feature>
<dbReference type="Pfam" id="PF12796">
    <property type="entry name" value="Ank_2"/>
    <property type="match status" value="6"/>
</dbReference>
<dbReference type="AlphaFoldDB" id="A0A8J2S496"/>
<evidence type="ECO:0000256" key="2">
    <source>
        <dbReference type="ARBA" id="ARBA00023043"/>
    </source>
</evidence>
<sequence>MEIFTALAIVASLILTCVIIVICTNYFQKNVPQYFGAESQLKLLFVPDAENNPKVGHEISEPGLFRFLLNEETIEQLKEAQADMPEMLNVLSGIDKQSKITLFGTYQSSMGSVSGSRVFHVFIVFKTASKRDGVYWWSLEKNVDYIILQRSRNEDDVKTKYDGGEREKVKAIKEDLKGKGSIRDLFAILWANQVIPENYHIVRSNCRSFVTLVSKRITEEEYQYEGYFEKNFKYSIRENNRNAETLNLINVLTGITTWHPVFSFIYLENTKLLDSVIESGTYDINATHKGTTLLNLAILFSKSKMVRHLLEKWKADPNKCSDTGFNPLHRAAKACYKNMDIIDLLLAQKTVKIDQRSDDNFGATALHLAILVSNTNAVQHLIDRGASHDILDNQGESPFHLAAMLTVDTKIIDLLLAAMKKVKGVDNVDELNEEGNTALHHASVASNETTAEYLIKKGADINYRAKSGSTPLHLAALSAHNMKIIDLLLANIKEEDIEQYKNDENLFNYAEAIKDINAETGEITQRFIEKGDDPTLIYFTQIDGLRIANAQNSQEMDRILKEGKFGINDRDKDGRTPLYYAVCADNLNSVSYLLEKGADPTIGDKDGFTPFHMAAGLNKETKILELLLSDEKVDLDKSDESGRTILHMAVVESNVTTARFLLSKGANPNVADKNKITPLHKAAKFAKDHDIVELLLDHKDVEINCLDKYEQNALHYAKANKHGLGERIINLLIEKGVGQVTVETSRTSHHYERIKNRLTSKSKEKNSQFENRLNLLIDESVKTDDNVKKLIKAALNLAITNSNLKIVNSLIETGVDLSTLTWEKGINALHLASKYANTTDFVDVFLENGTFDINGSDIDGRTPLHYAIIGTNPTIISRHLIQKGADPNIADGKGMTPLHLAARIGKTTDLIDLILKMKQIDINGRDTNGRTILHCALNGNNVTIARHLLENGADPTVRDNDGVTPFDVAVINSEDIDLLDLILSNEKQVDIDEKNEFGMTALHMAMIKSNATAARYLIENRANPNATDKNGYTPLLLAVIHAKDMDIIELLLNRKEVDVNHSNDRGHNALKIAKYNKHGLGEQIINRLKEKVAVEIED</sequence>
<feature type="repeat" description="ANK" evidence="3">
    <location>
        <begin position="893"/>
        <end position="916"/>
    </location>
</feature>
<keyword evidence="1" id="KW-0677">Repeat</keyword>
<keyword evidence="4" id="KW-0812">Transmembrane</keyword>
<name>A0A8J2S496_9CRUS</name>
<keyword evidence="4" id="KW-1133">Transmembrane helix</keyword>
<dbReference type="PANTHER" id="PTHR24126:SF14">
    <property type="entry name" value="ANK_REP_REGION DOMAIN-CONTAINING PROTEIN"/>
    <property type="match status" value="1"/>
</dbReference>
<dbReference type="Proteomes" id="UP000789390">
    <property type="component" value="Unassembled WGS sequence"/>
</dbReference>
<gene>
    <name evidence="5" type="ORF">DGAL_LOCUS16450</name>
</gene>
<keyword evidence="6" id="KW-1185">Reference proteome</keyword>
<feature type="repeat" description="ANK" evidence="3">
    <location>
        <begin position="997"/>
        <end position="1029"/>
    </location>
</feature>
<feature type="repeat" description="ANK" evidence="3">
    <location>
        <begin position="467"/>
        <end position="489"/>
    </location>
</feature>
<protein>
    <submittedName>
        <fullName evidence="5">Uncharacterized protein</fullName>
    </submittedName>
</protein>
<feature type="repeat" description="ANK" evidence="3">
    <location>
        <begin position="361"/>
        <end position="393"/>
    </location>
</feature>
<dbReference type="PROSITE" id="PS50088">
    <property type="entry name" value="ANK_REPEAT"/>
    <property type="match status" value="9"/>
</dbReference>
<dbReference type="PANTHER" id="PTHR24126">
    <property type="entry name" value="ANKYRIN REPEAT, PH AND SEC7 DOMAIN CONTAINING PROTEIN SECG-RELATED"/>
    <property type="match status" value="1"/>
</dbReference>
<evidence type="ECO:0000313" key="5">
    <source>
        <dbReference type="EMBL" id="CAH0112680.1"/>
    </source>
</evidence>
<feature type="repeat" description="ANK" evidence="3">
    <location>
        <begin position="641"/>
        <end position="673"/>
    </location>
</feature>
<dbReference type="EMBL" id="CAKKLH010000329">
    <property type="protein sequence ID" value="CAH0112680.1"/>
    <property type="molecule type" value="Genomic_DNA"/>
</dbReference>
<keyword evidence="4" id="KW-0472">Membrane</keyword>
<dbReference type="Gene3D" id="1.25.40.20">
    <property type="entry name" value="Ankyrin repeat-containing domain"/>
    <property type="match status" value="6"/>
</dbReference>
<dbReference type="OrthoDB" id="6358812at2759"/>
<reference evidence="5" key="1">
    <citation type="submission" date="2021-11" db="EMBL/GenBank/DDBJ databases">
        <authorList>
            <person name="Schell T."/>
        </authorList>
    </citation>
    <scope>NUCLEOTIDE SEQUENCE</scope>
    <source>
        <strain evidence="5">M5</strain>
    </source>
</reference>
<proteinExistence type="predicted"/>
<dbReference type="PROSITE" id="PS50297">
    <property type="entry name" value="ANK_REP_REGION"/>
    <property type="match status" value="9"/>
</dbReference>
<evidence type="ECO:0000256" key="3">
    <source>
        <dbReference type="PROSITE-ProRule" id="PRU00023"/>
    </source>
</evidence>
<feature type="transmembrane region" description="Helical" evidence="4">
    <location>
        <begin position="7"/>
        <end position="27"/>
    </location>
</feature>
<dbReference type="InterPro" id="IPR002110">
    <property type="entry name" value="Ankyrin_rpt"/>
</dbReference>
<feature type="repeat" description="ANK" evidence="3">
    <location>
        <begin position="859"/>
        <end position="892"/>
    </location>
</feature>
<accession>A0A8J2S496</accession>
<organism evidence="5 6">
    <name type="scientific">Daphnia galeata</name>
    <dbReference type="NCBI Taxonomy" id="27404"/>
    <lineage>
        <taxon>Eukaryota</taxon>
        <taxon>Metazoa</taxon>
        <taxon>Ecdysozoa</taxon>
        <taxon>Arthropoda</taxon>
        <taxon>Crustacea</taxon>
        <taxon>Branchiopoda</taxon>
        <taxon>Diplostraca</taxon>
        <taxon>Cladocera</taxon>
        <taxon>Anomopoda</taxon>
        <taxon>Daphniidae</taxon>
        <taxon>Daphnia</taxon>
    </lineage>
</organism>
<feature type="repeat" description="ANK" evidence="3">
    <location>
        <begin position="928"/>
        <end position="960"/>
    </location>
</feature>
<feature type="repeat" description="ANK" evidence="3">
    <location>
        <begin position="573"/>
        <end position="605"/>
    </location>
</feature>
<comment type="caution">
    <text evidence="5">The sequence shown here is derived from an EMBL/GenBank/DDBJ whole genome shotgun (WGS) entry which is preliminary data.</text>
</comment>